<dbReference type="GO" id="GO:0016798">
    <property type="term" value="F:hydrolase activity, acting on glycosyl bonds"/>
    <property type="evidence" value="ECO:0007669"/>
    <property type="project" value="UniProtKB-KW"/>
</dbReference>
<evidence type="ECO:0000313" key="4">
    <source>
        <dbReference type="EMBL" id="HJB97023.1"/>
    </source>
</evidence>
<dbReference type="PANTHER" id="PTHR10357:SF210">
    <property type="entry name" value="MALTODEXTRIN GLUCOSIDASE"/>
    <property type="match status" value="1"/>
</dbReference>
<evidence type="ECO:0000256" key="2">
    <source>
        <dbReference type="ARBA" id="ARBA00023295"/>
    </source>
</evidence>
<evidence type="ECO:0000259" key="3">
    <source>
        <dbReference type="SMART" id="SM00642"/>
    </source>
</evidence>
<comment type="caution">
    <text evidence="4">The sequence shown here is derived from an EMBL/GenBank/DDBJ whole genome shotgun (WGS) entry which is preliminary data.</text>
</comment>
<feature type="domain" description="Glycosyl hydrolase family 13 catalytic" evidence="3">
    <location>
        <begin position="18"/>
        <end position="368"/>
    </location>
</feature>
<dbReference type="InterPro" id="IPR013780">
    <property type="entry name" value="Glyco_hydro_b"/>
</dbReference>
<dbReference type="GO" id="GO:0005975">
    <property type="term" value="P:carbohydrate metabolic process"/>
    <property type="evidence" value="ECO:0007669"/>
    <property type="project" value="InterPro"/>
</dbReference>
<dbReference type="AlphaFoldDB" id="A0A9D2SEW5"/>
<dbReference type="Gene3D" id="3.20.20.80">
    <property type="entry name" value="Glycosidases"/>
    <property type="match status" value="1"/>
</dbReference>
<dbReference type="InterPro" id="IPR017853">
    <property type="entry name" value="GH"/>
</dbReference>
<organism evidence="4 5">
    <name type="scientific">Candidatus Acutalibacter pullicola</name>
    <dbReference type="NCBI Taxonomy" id="2838417"/>
    <lineage>
        <taxon>Bacteria</taxon>
        <taxon>Bacillati</taxon>
        <taxon>Bacillota</taxon>
        <taxon>Clostridia</taxon>
        <taxon>Eubacteriales</taxon>
        <taxon>Acutalibacteraceae</taxon>
        <taxon>Acutalibacter</taxon>
    </lineage>
</organism>
<dbReference type="CDD" id="cd11353">
    <property type="entry name" value="AmyAc_euk_bac_CMD_like"/>
    <property type="match status" value="1"/>
</dbReference>
<gene>
    <name evidence="4" type="ORF">H9710_00385</name>
</gene>
<dbReference type="SUPFAM" id="SSF51445">
    <property type="entry name" value="(Trans)glycosidases"/>
    <property type="match status" value="1"/>
</dbReference>
<protein>
    <submittedName>
        <fullName evidence="4">Alpha-glucosidase C-terminal domain-containing protein</fullName>
    </submittedName>
</protein>
<dbReference type="PANTHER" id="PTHR10357">
    <property type="entry name" value="ALPHA-AMYLASE FAMILY MEMBER"/>
    <property type="match status" value="1"/>
</dbReference>
<dbReference type="Proteomes" id="UP000826793">
    <property type="component" value="Unassembled WGS sequence"/>
</dbReference>
<dbReference type="InterPro" id="IPR006047">
    <property type="entry name" value="GH13_cat_dom"/>
</dbReference>
<evidence type="ECO:0000256" key="1">
    <source>
        <dbReference type="ARBA" id="ARBA00022801"/>
    </source>
</evidence>
<name>A0A9D2SEW5_9FIRM</name>
<accession>A0A9D2SEW5</accession>
<dbReference type="Gene3D" id="2.60.40.1180">
    <property type="entry name" value="Golgi alpha-mannosidase II"/>
    <property type="match status" value="1"/>
</dbReference>
<keyword evidence="1" id="KW-0378">Hydrolase</keyword>
<dbReference type="SMART" id="SM00642">
    <property type="entry name" value="Aamy"/>
    <property type="match status" value="1"/>
</dbReference>
<evidence type="ECO:0000313" key="5">
    <source>
        <dbReference type="Proteomes" id="UP000826793"/>
    </source>
</evidence>
<reference evidence="4" key="1">
    <citation type="journal article" date="2021" name="PeerJ">
        <title>Extensive microbial diversity within the chicken gut microbiome revealed by metagenomics and culture.</title>
        <authorList>
            <person name="Gilroy R."/>
            <person name="Ravi A."/>
            <person name="Getino M."/>
            <person name="Pursley I."/>
            <person name="Horton D.L."/>
            <person name="Alikhan N.F."/>
            <person name="Baker D."/>
            <person name="Gharbi K."/>
            <person name="Hall N."/>
            <person name="Watson M."/>
            <person name="Adriaenssens E.M."/>
            <person name="Foster-Nyarko E."/>
            <person name="Jarju S."/>
            <person name="Secka A."/>
            <person name="Antonio M."/>
            <person name="Oren A."/>
            <person name="Chaudhuri R.R."/>
            <person name="La Ragione R."/>
            <person name="Hildebrand F."/>
            <person name="Pallen M.J."/>
        </authorList>
    </citation>
    <scope>NUCLEOTIDE SEQUENCE</scope>
    <source>
        <strain evidence="4">CHK185-1770</strain>
    </source>
</reference>
<dbReference type="EMBL" id="DWXG01000004">
    <property type="protein sequence ID" value="HJB97023.1"/>
    <property type="molecule type" value="Genomic_DNA"/>
</dbReference>
<dbReference type="SUPFAM" id="SSF51011">
    <property type="entry name" value="Glycosyl hydrolase domain"/>
    <property type="match status" value="1"/>
</dbReference>
<proteinExistence type="predicted"/>
<sequence length="443" mass="50645">MLHGKPEKDWAQSTVFYQIYPMGFCGAPFANDGVMKNRIQKVKEWIPHLEKLGIGALYFSPVFESDTHGYDTRDYRKIDCRLGTNQEFKEVCDALHEAGIRVVLDGVFNHVGRGFWAFQDVKEKGEASPYKDWFHINFGGNSGYNDGFWYEGWEGHFELVKLNLQNPAVVDYLLDCVGFWMEEFGIDGLRLDVAYLLDENFMRRLHSYVRQRDEGFFLLGEMIHGDYKRIVNPDMLDSATNYECYKGLYSAFNSLNLFEIAHSLARQFGPEPWTLYKGMHLFSFCDNHDVTRIASILQDKKQINALYAVLFCMPGIPCVYYGSEWGAEGEKHQGDPALRPCFEQPLENGLTEFLGKLSRIKSSCVALRDGDFQNLTLRNKQWIFVRQCPAQTVIVAVNAEENPCQMECAYNGPTVELLTGEKTDLHGTVELPGYGVKIYKMGG</sequence>
<keyword evidence="2" id="KW-0326">Glycosidase</keyword>
<dbReference type="Pfam" id="PF00128">
    <property type="entry name" value="Alpha-amylase"/>
    <property type="match status" value="1"/>
</dbReference>
<reference evidence="4" key="2">
    <citation type="submission" date="2021-04" db="EMBL/GenBank/DDBJ databases">
        <authorList>
            <person name="Gilroy R."/>
        </authorList>
    </citation>
    <scope>NUCLEOTIDE SEQUENCE</scope>
    <source>
        <strain evidence="4">CHK185-1770</strain>
    </source>
</reference>